<protein>
    <submittedName>
        <fullName evidence="1">Uncharacterized protein</fullName>
    </submittedName>
</protein>
<sequence length="93" mass="10061">MRFPLQTCLAFNGSFSLDRQLHLEQKRSPSSSYVLDCVPYSGGIIPPSGVVIVPVPNDYVHCVSIAFSRQQYHRGTSWSGLGSDSSVNGSALS</sequence>
<accession>A0A4Y2I958</accession>
<organism evidence="1 2">
    <name type="scientific">Araneus ventricosus</name>
    <name type="common">Orbweaver spider</name>
    <name type="synonym">Epeira ventricosa</name>
    <dbReference type="NCBI Taxonomy" id="182803"/>
    <lineage>
        <taxon>Eukaryota</taxon>
        <taxon>Metazoa</taxon>
        <taxon>Ecdysozoa</taxon>
        <taxon>Arthropoda</taxon>
        <taxon>Chelicerata</taxon>
        <taxon>Arachnida</taxon>
        <taxon>Araneae</taxon>
        <taxon>Araneomorphae</taxon>
        <taxon>Entelegynae</taxon>
        <taxon>Araneoidea</taxon>
        <taxon>Araneidae</taxon>
        <taxon>Araneus</taxon>
    </lineage>
</organism>
<comment type="caution">
    <text evidence="1">The sequence shown here is derived from an EMBL/GenBank/DDBJ whole genome shotgun (WGS) entry which is preliminary data.</text>
</comment>
<name>A0A4Y2I958_ARAVE</name>
<proteinExistence type="predicted"/>
<reference evidence="1 2" key="1">
    <citation type="journal article" date="2019" name="Sci. Rep.">
        <title>Orb-weaving spider Araneus ventricosus genome elucidates the spidroin gene catalogue.</title>
        <authorList>
            <person name="Kono N."/>
            <person name="Nakamura H."/>
            <person name="Ohtoshi R."/>
            <person name="Moran D.A.P."/>
            <person name="Shinohara A."/>
            <person name="Yoshida Y."/>
            <person name="Fujiwara M."/>
            <person name="Mori M."/>
            <person name="Tomita M."/>
            <person name="Arakawa K."/>
        </authorList>
    </citation>
    <scope>NUCLEOTIDE SEQUENCE [LARGE SCALE GENOMIC DNA]</scope>
</reference>
<dbReference type="EMBL" id="BGPR01002448">
    <property type="protein sequence ID" value="GBM73626.1"/>
    <property type="molecule type" value="Genomic_DNA"/>
</dbReference>
<keyword evidence="2" id="KW-1185">Reference proteome</keyword>
<evidence type="ECO:0000313" key="1">
    <source>
        <dbReference type="EMBL" id="GBM73626.1"/>
    </source>
</evidence>
<dbReference type="Proteomes" id="UP000499080">
    <property type="component" value="Unassembled WGS sequence"/>
</dbReference>
<evidence type="ECO:0000313" key="2">
    <source>
        <dbReference type="Proteomes" id="UP000499080"/>
    </source>
</evidence>
<gene>
    <name evidence="1" type="ORF">AVEN_45025_1</name>
</gene>
<dbReference type="AlphaFoldDB" id="A0A4Y2I958"/>